<protein>
    <submittedName>
        <fullName evidence="1">Uncharacterized protein</fullName>
    </submittedName>
</protein>
<gene>
    <name evidence="1" type="ORF">C361_06880</name>
</gene>
<evidence type="ECO:0000313" key="1">
    <source>
        <dbReference type="EMBL" id="OXG10842.1"/>
    </source>
</evidence>
<sequence length="218" mass="25317">MPFMLASRRLCSRINSIYPARRKPLWAAYYGDHHTSESKVLFMGSGEASTSPITIIWKEQAVKDGLAHFRPWNYTMEKHGGRKIQLLDIIAIAGLEMCFHLPDGKMPYMLVYNVHIFCNYSASQIAFHNIEPYDFDVLRHGQSLQKTKVIMHMISKEKCRRNHHESLEAVFQMHWLNRIPSIEVYGYRARSNTDLAQDGKAILARGHYFMPISQLPYD</sequence>
<comment type="caution">
    <text evidence="1">The sequence shown here is derived from an EMBL/GenBank/DDBJ whole genome shotgun (WGS) entry which is preliminary data.</text>
</comment>
<organism evidence="1 2">
    <name type="scientific">Cryptococcus neoformans Tu259-1</name>
    <dbReference type="NCBI Taxonomy" id="1230072"/>
    <lineage>
        <taxon>Eukaryota</taxon>
        <taxon>Fungi</taxon>
        <taxon>Dikarya</taxon>
        <taxon>Basidiomycota</taxon>
        <taxon>Agaricomycotina</taxon>
        <taxon>Tremellomycetes</taxon>
        <taxon>Tremellales</taxon>
        <taxon>Cryptococcaceae</taxon>
        <taxon>Cryptococcus</taxon>
        <taxon>Cryptococcus neoformans species complex</taxon>
    </lineage>
</organism>
<evidence type="ECO:0000313" key="2">
    <source>
        <dbReference type="Proteomes" id="UP000199727"/>
    </source>
</evidence>
<dbReference type="EMBL" id="AMKT01000101">
    <property type="protein sequence ID" value="OXG10842.1"/>
    <property type="molecule type" value="Genomic_DNA"/>
</dbReference>
<proteinExistence type="predicted"/>
<accession>A0A854Q8J6</accession>
<dbReference type="Proteomes" id="UP000199727">
    <property type="component" value="Unassembled WGS sequence"/>
</dbReference>
<reference evidence="1 2" key="1">
    <citation type="submission" date="2017-06" db="EMBL/GenBank/DDBJ databases">
        <title>Global population genomics of the pathogenic fungus Cryptococcus neoformans var. grubii.</title>
        <authorList>
            <person name="Cuomo C."/>
            <person name="Litvintseva A."/>
            <person name="Chen Y."/>
            <person name="Young S."/>
            <person name="Zeng Q."/>
            <person name="Chapman S."/>
            <person name="Gujja S."/>
            <person name="Saif S."/>
            <person name="Birren B."/>
        </authorList>
    </citation>
    <scope>NUCLEOTIDE SEQUENCE [LARGE SCALE GENOMIC DNA]</scope>
    <source>
        <strain evidence="1 2">Tu259-1</strain>
    </source>
</reference>
<dbReference type="AlphaFoldDB" id="A0A854Q8J6"/>
<name>A0A854Q8J6_CRYNE</name>